<dbReference type="STRING" id="1838280.A6M21_07660"/>
<comment type="caution">
    <text evidence="2">The sequence shown here is derived from an EMBL/GenBank/DDBJ whole genome shotgun (WGS) entry which is preliminary data.</text>
</comment>
<protein>
    <recommendedName>
        <fullName evidence="4">DUF4878 domain-containing protein</fullName>
    </recommendedName>
</protein>
<proteinExistence type="predicted"/>
<dbReference type="OrthoDB" id="669756at2"/>
<organism evidence="2 3">
    <name type="scientific">Desulfotomaculum copahuensis</name>
    <dbReference type="NCBI Taxonomy" id="1838280"/>
    <lineage>
        <taxon>Bacteria</taxon>
        <taxon>Bacillati</taxon>
        <taxon>Bacillota</taxon>
        <taxon>Clostridia</taxon>
        <taxon>Eubacteriales</taxon>
        <taxon>Desulfotomaculaceae</taxon>
        <taxon>Desulfotomaculum</taxon>
    </lineage>
</organism>
<dbReference type="Proteomes" id="UP000078532">
    <property type="component" value="Unassembled WGS sequence"/>
</dbReference>
<dbReference type="Gene3D" id="3.10.450.50">
    <property type="match status" value="1"/>
</dbReference>
<dbReference type="EMBL" id="LYVF01000099">
    <property type="protein sequence ID" value="OAT83704.1"/>
    <property type="molecule type" value="Genomic_DNA"/>
</dbReference>
<reference evidence="2 3" key="1">
    <citation type="submission" date="2016-04" db="EMBL/GenBank/DDBJ databases">
        <authorList>
            <person name="Evans L.H."/>
            <person name="Alamgir A."/>
            <person name="Owens N."/>
            <person name="Weber N.D."/>
            <person name="Virtaneva K."/>
            <person name="Barbian K."/>
            <person name="Babar A."/>
            <person name="Rosenke K."/>
        </authorList>
    </citation>
    <scope>NUCLEOTIDE SEQUENCE [LARGE SCALE GENOMIC DNA]</scope>
    <source>
        <strain evidence="2 3">LMa1</strain>
    </source>
</reference>
<keyword evidence="1" id="KW-0732">Signal</keyword>
<sequence>MKKTTLALMVLVIVLMFCLAACGNSKPAEPVHTPGKDFVAFWNAMVNNNYSEAAQYIEMSQQGQIKMMYGSVAGYLAKQNAGSVNDSNEDNQIRILSEDIKGTNANVIFEIKIKGKWYKASIPMVREDGIWRITLTDNGDLPIEPAK</sequence>
<accession>A0A1B7LG51</accession>
<evidence type="ECO:0000313" key="2">
    <source>
        <dbReference type="EMBL" id="OAT83704.1"/>
    </source>
</evidence>
<name>A0A1B7LG51_9FIRM</name>
<feature type="signal peptide" evidence="1">
    <location>
        <begin position="1"/>
        <end position="20"/>
    </location>
</feature>
<keyword evidence="3" id="KW-1185">Reference proteome</keyword>
<evidence type="ECO:0008006" key="4">
    <source>
        <dbReference type="Google" id="ProtNLM"/>
    </source>
</evidence>
<gene>
    <name evidence="2" type="ORF">A6M21_07660</name>
</gene>
<dbReference type="RefSeq" id="WP_066667381.1">
    <property type="nucleotide sequence ID" value="NZ_LYVF01000099.1"/>
</dbReference>
<feature type="chain" id="PRO_5038792777" description="DUF4878 domain-containing protein" evidence="1">
    <location>
        <begin position="21"/>
        <end position="147"/>
    </location>
</feature>
<evidence type="ECO:0000313" key="3">
    <source>
        <dbReference type="Proteomes" id="UP000078532"/>
    </source>
</evidence>
<evidence type="ECO:0000256" key="1">
    <source>
        <dbReference type="SAM" id="SignalP"/>
    </source>
</evidence>
<dbReference type="AlphaFoldDB" id="A0A1B7LG51"/>